<evidence type="ECO:0000313" key="2">
    <source>
        <dbReference type="Proteomes" id="UP000807306"/>
    </source>
</evidence>
<organism evidence="1 2">
    <name type="scientific">Crepidotus variabilis</name>
    <dbReference type="NCBI Taxonomy" id="179855"/>
    <lineage>
        <taxon>Eukaryota</taxon>
        <taxon>Fungi</taxon>
        <taxon>Dikarya</taxon>
        <taxon>Basidiomycota</taxon>
        <taxon>Agaricomycotina</taxon>
        <taxon>Agaricomycetes</taxon>
        <taxon>Agaricomycetidae</taxon>
        <taxon>Agaricales</taxon>
        <taxon>Agaricineae</taxon>
        <taxon>Crepidotaceae</taxon>
        <taxon>Crepidotus</taxon>
    </lineage>
</organism>
<proteinExistence type="predicted"/>
<gene>
    <name evidence="1" type="ORF">CPB83DRAFT_848896</name>
</gene>
<keyword evidence="2" id="KW-1185">Reference proteome</keyword>
<accession>A0A9P6ELP3</accession>
<name>A0A9P6ELP3_9AGAR</name>
<protein>
    <submittedName>
        <fullName evidence="1">Uncharacterized protein</fullName>
    </submittedName>
</protein>
<evidence type="ECO:0000313" key="1">
    <source>
        <dbReference type="EMBL" id="KAF9531352.1"/>
    </source>
</evidence>
<dbReference type="EMBL" id="MU157835">
    <property type="protein sequence ID" value="KAF9531352.1"/>
    <property type="molecule type" value="Genomic_DNA"/>
</dbReference>
<dbReference type="Proteomes" id="UP000807306">
    <property type="component" value="Unassembled WGS sequence"/>
</dbReference>
<sequence>MKIFLLANPPFSNRSCWKDGEYSVHSYSSLDAVCKSCTYLSLLHRASPLSYAQSISSIFHESS</sequence>
<dbReference type="AlphaFoldDB" id="A0A9P6ELP3"/>
<comment type="caution">
    <text evidence="1">The sequence shown here is derived from an EMBL/GenBank/DDBJ whole genome shotgun (WGS) entry which is preliminary data.</text>
</comment>
<reference evidence="1" key="1">
    <citation type="submission" date="2020-11" db="EMBL/GenBank/DDBJ databases">
        <authorList>
            <consortium name="DOE Joint Genome Institute"/>
            <person name="Ahrendt S."/>
            <person name="Riley R."/>
            <person name="Andreopoulos W."/>
            <person name="Labutti K."/>
            <person name="Pangilinan J."/>
            <person name="Ruiz-Duenas F.J."/>
            <person name="Barrasa J.M."/>
            <person name="Sanchez-Garcia M."/>
            <person name="Camarero S."/>
            <person name="Miyauchi S."/>
            <person name="Serrano A."/>
            <person name="Linde D."/>
            <person name="Babiker R."/>
            <person name="Drula E."/>
            <person name="Ayuso-Fernandez I."/>
            <person name="Pacheco R."/>
            <person name="Padilla G."/>
            <person name="Ferreira P."/>
            <person name="Barriuso J."/>
            <person name="Kellner H."/>
            <person name="Castanera R."/>
            <person name="Alfaro M."/>
            <person name="Ramirez L."/>
            <person name="Pisabarro A.G."/>
            <person name="Kuo A."/>
            <person name="Tritt A."/>
            <person name="Lipzen A."/>
            <person name="He G."/>
            <person name="Yan M."/>
            <person name="Ng V."/>
            <person name="Cullen D."/>
            <person name="Martin F."/>
            <person name="Rosso M.-N."/>
            <person name="Henrissat B."/>
            <person name="Hibbett D."/>
            <person name="Martinez A.T."/>
            <person name="Grigoriev I.V."/>
        </authorList>
    </citation>
    <scope>NUCLEOTIDE SEQUENCE</scope>
    <source>
        <strain evidence="1">CBS 506.95</strain>
    </source>
</reference>